<dbReference type="SUPFAM" id="SSF101353">
    <property type="entry name" value="Putative anticodon-binding domain of alanyl-tRNA synthetase (AlaRS)"/>
    <property type="match status" value="1"/>
</dbReference>
<sequence>MPDMTARELRQKYLEFFQSKGHLLHPSGSLVPYDVTGRLDESLLFNGAGMVQFKPYFRGIAEPPSKRLTNCQKCVRTGDIEEIGDLTHLSFFEMLGNFSFGDYFKKEAIAFSWEFLTSSEWLGLDPKRLSFTVFEEDDESLDHWASHLQAAGIDPSTRVYRLGEDTNYWPAGAFSSGPPGPCGPNTEMFYWVLDSEPPPSGPYLREDWSRDEAAGKWLEVWNDVFIQYEWKGGLRDPSRPDKGYEKQGMDDLPFQSVDTGMGLERTITVLNGKRSVYDNDLFEPLFRALSEVVSPDVRERAGDWATGHSEKAKAGRVIADHIRSACLCIGDGILPSNTGRGYVLRRLIRRAVLKGDRALGIGEVFLWKLYEGVAEALGGVYDELVSRREVIVETLKNEEELFRGTLAKGIGELSHYLKLARRTPQAGTMPGPLAFQLYDTYGFPLEVTQELCAEAGIEVEVDGFYEALKEAQERSRAARGNATVYGGVVLRFDLSVLSGQQDDAKPTPTRFVGYDATETQATIVGACQVEGGQLAVALDQTPFYAESGGEVSDTGVIEGEGFRLEVLDLIKQDGVYVHLAEPDFDATGLTQEALIQKLFRQAVTARVDAPRRRKITRNHTATHLLHAALRQVLGKHVTQAGSLVAPDHLRFDFTHSKGMTPVELAEVERLVNERVLEARPVQVHSDVPIAEAKKRGAMALFGEKYGDTVRMIEVPGFSLELCGGCHVRNTAEIGLFKVLHESSAASGVRRIEAVTGEGAYEWVRQMESTLREASSKLKAQAAELPGAIERLQEQLRDERKRLERLRSQASSASPENVVGVEGIELAVESLTDADMQETTLAADRLVEGNPKRVAVVAGTSNGKVMLVAKVGEEARSRGAHAGNLVRDLAKIVGGGGGGRPDFATAGGKDPSRVNEALSIAAAALRKQVQ</sequence>
<keyword evidence="8 13" id="KW-0694">RNA-binding</keyword>
<dbReference type="GO" id="GO:0005524">
    <property type="term" value="F:ATP binding"/>
    <property type="evidence" value="ECO:0007669"/>
    <property type="project" value="UniProtKB-UniRule"/>
</dbReference>
<dbReference type="InterPro" id="IPR018164">
    <property type="entry name" value="Ala-tRNA-synth_IIc_N"/>
</dbReference>
<evidence type="ECO:0000256" key="6">
    <source>
        <dbReference type="ARBA" id="ARBA00022833"/>
    </source>
</evidence>
<evidence type="ECO:0000256" key="3">
    <source>
        <dbReference type="ARBA" id="ARBA00022598"/>
    </source>
</evidence>
<dbReference type="EMBL" id="AP021858">
    <property type="protein sequence ID" value="BBO23044.1"/>
    <property type="molecule type" value="Genomic_DNA"/>
</dbReference>
<protein>
    <recommendedName>
        <fullName evidence="13">Alanine--tRNA ligase</fullName>
        <ecNumber evidence="13">6.1.1.7</ecNumber>
    </recommendedName>
    <alternativeName>
        <fullName evidence="13">Alanyl-tRNA synthetase</fullName>
        <shortName evidence="13">AlaRS</shortName>
    </alternativeName>
</protein>
<feature type="coiled-coil region" evidence="14">
    <location>
        <begin position="763"/>
        <end position="812"/>
    </location>
</feature>
<comment type="catalytic activity">
    <reaction evidence="12 13">
        <text>tRNA(Ala) + L-alanine + ATP = L-alanyl-tRNA(Ala) + AMP + diphosphate</text>
        <dbReference type="Rhea" id="RHEA:12540"/>
        <dbReference type="Rhea" id="RHEA-COMP:9657"/>
        <dbReference type="Rhea" id="RHEA-COMP:9923"/>
        <dbReference type="ChEBI" id="CHEBI:30616"/>
        <dbReference type="ChEBI" id="CHEBI:33019"/>
        <dbReference type="ChEBI" id="CHEBI:57972"/>
        <dbReference type="ChEBI" id="CHEBI:78442"/>
        <dbReference type="ChEBI" id="CHEBI:78497"/>
        <dbReference type="ChEBI" id="CHEBI:456215"/>
        <dbReference type="EC" id="6.1.1.7"/>
    </reaction>
</comment>
<dbReference type="NCBIfam" id="TIGR00344">
    <property type="entry name" value="alaS"/>
    <property type="match status" value="1"/>
</dbReference>
<accession>A0A809SDI0</accession>
<dbReference type="GO" id="GO:0000049">
    <property type="term" value="F:tRNA binding"/>
    <property type="evidence" value="ECO:0007669"/>
    <property type="project" value="UniProtKB-KW"/>
</dbReference>
<keyword evidence="7 13" id="KW-0067">ATP-binding</keyword>
<dbReference type="PROSITE" id="PS50860">
    <property type="entry name" value="AA_TRNA_LIGASE_II_ALA"/>
    <property type="match status" value="1"/>
</dbReference>
<comment type="function">
    <text evidence="11 13">Catalyzes the attachment of alanine to tRNA(Ala) in a two-step reaction: alanine is first activated by ATP to form Ala-AMP and then transferred to the acceptor end of tRNA(Ala). Also edits incorrectly charged Ser-tRNA(Ala) and Gly-tRNA(Ala) via its editing domain.</text>
</comment>
<feature type="domain" description="Alanyl-transfer RNA synthetases family profile" evidence="15">
    <location>
        <begin position="4"/>
        <end position="765"/>
    </location>
</feature>
<keyword evidence="2 13" id="KW-0820">tRNA-binding</keyword>
<dbReference type="SUPFAM" id="SSF50447">
    <property type="entry name" value="Translation proteins"/>
    <property type="match status" value="1"/>
</dbReference>
<comment type="similarity">
    <text evidence="1 13">Belongs to the class-II aminoacyl-tRNA synthetase family.</text>
</comment>
<proteinExistence type="inferred from homology"/>
<keyword evidence="9 13" id="KW-0648">Protein biosynthesis</keyword>
<dbReference type="FunFam" id="3.30.54.20:FF:000001">
    <property type="entry name" value="Alanine--tRNA ligase"/>
    <property type="match status" value="1"/>
</dbReference>
<dbReference type="InterPro" id="IPR023033">
    <property type="entry name" value="Ala_tRNA_ligase_euk/bac"/>
</dbReference>
<gene>
    <name evidence="13" type="primary">alaS</name>
    <name evidence="16" type="ORF">NPRO_06390</name>
</gene>
<evidence type="ECO:0000256" key="9">
    <source>
        <dbReference type="ARBA" id="ARBA00022917"/>
    </source>
</evidence>
<dbReference type="CDD" id="cd00673">
    <property type="entry name" value="AlaRS_core"/>
    <property type="match status" value="1"/>
</dbReference>
<feature type="binding site" evidence="13">
    <location>
        <position position="726"/>
    </location>
    <ligand>
        <name>Zn(2+)</name>
        <dbReference type="ChEBI" id="CHEBI:29105"/>
    </ligand>
</feature>
<dbReference type="EC" id="6.1.1.7" evidence="13"/>
<dbReference type="GO" id="GO:0006419">
    <property type="term" value="P:alanyl-tRNA aminoacylation"/>
    <property type="evidence" value="ECO:0007669"/>
    <property type="project" value="UniProtKB-UniRule"/>
</dbReference>
<evidence type="ECO:0000256" key="13">
    <source>
        <dbReference type="HAMAP-Rule" id="MF_00036"/>
    </source>
</evidence>
<dbReference type="AlphaFoldDB" id="A0A809SDI0"/>
<evidence type="ECO:0000256" key="10">
    <source>
        <dbReference type="ARBA" id="ARBA00023146"/>
    </source>
</evidence>
<dbReference type="FunFam" id="3.30.980.10:FF:000004">
    <property type="entry name" value="Alanine--tRNA ligase, cytoplasmic"/>
    <property type="match status" value="1"/>
</dbReference>
<dbReference type="InterPro" id="IPR012947">
    <property type="entry name" value="tRNA_SAD"/>
</dbReference>
<dbReference type="GO" id="GO:0005829">
    <property type="term" value="C:cytosol"/>
    <property type="evidence" value="ECO:0007669"/>
    <property type="project" value="TreeGrafter"/>
</dbReference>
<evidence type="ECO:0000313" key="17">
    <source>
        <dbReference type="Proteomes" id="UP000662873"/>
    </source>
</evidence>
<evidence type="ECO:0000256" key="8">
    <source>
        <dbReference type="ARBA" id="ARBA00022884"/>
    </source>
</evidence>
<evidence type="ECO:0000256" key="1">
    <source>
        <dbReference type="ARBA" id="ARBA00008226"/>
    </source>
</evidence>
<dbReference type="PANTHER" id="PTHR11777">
    <property type="entry name" value="ALANYL-TRNA SYNTHETASE"/>
    <property type="match status" value="1"/>
</dbReference>
<dbReference type="InterPro" id="IPR018163">
    <property type="entry name" value="Thr/Ala-tRNA-synth_IIc_edit"/>
</dbReference>
<feature type="binding site" evidence="13">
    <location>
        <position position="623"/>
    </location>
    <ligand>
        <name>Zn(2+)</name>
        <dbReference type="ChEBI" id="CHEBI:29105"/>
    </ligand>
</feature>
<dbReference type="InterPro" id="IPR003156">
    <property type="entry name" value="DHHA1_dom"/>
</dbReference>
<keyword evidence="3 13" id="KW-0436">Ligase</keyword>
<dbReference type="Pfam" id="PF02272">
    <property type="entry name" value="DHHA1"/>
    <property type="match status" value="1"/>
</dbReference>
<dbReference type="GO" id="GO:0004813">
    <property type="term" value="F:alanine-tRNA ligase activity"/>
    <property type="evidence" value="ECO:0007669"/>
    <property type="project" value="UniProtKB-UniRule"/>
</dbReference>
<dbReference type="GO" id="GO:0002161">
    <property type="term" value="F:aminoacyl-tRNA deacylase activity"/>
    <property type="evidence" value="ECO:0007669"/>
    <property type="project" value="TreeGrafter"/>
</dbReference>
<dbReference type="GO" id="GO:0008270">
    <property type="term" value="F:zinc ion binding"/>
    <property type="evidence" value="ECO:0007669"/>
    <property type="project" value="UniProtKB-UniRule"/>
</dbReference>
<keyword evidence="14" id="KW-0175">Coiled coil</keyword>
<dbReference type="KEGG" id="npy:NPRO_06390"/>
<dbReference type="InterPro" id="IPR009000">
    <property type="entry name" value="Transl_B-barrel_sf"/>
</dbReference>
<dbReference type="Pfam" id="PF01411">
    <property type="entry name" value="tRNA-synt_2c"/>
    <property type="match status" value="1"/>
</dbReference>
<dbReference type="SUPFAM" id="SSF55186">
    <property type="entry name" value="ThrRS/AlaRS common domain"/>
    <property type="match status" value="1"/>
</dbReference>
<dbReference type="InterPro" id="IPR018162">
    <property type="entry name" value="Ala-tRNA-ligase_IIc_anticod-bd"/>
</dbReference>
<evidence type="ECO:0000313" key="16">
    <source>
        <dbReference type="EMBL" id="BBO23044.1"/>
    </source>
</evidence>
<dbReference type="PRINTS" id="PR00980">
    <property type="entry name" value="TRNASYNTHALA"/>
</dbReference>
<dbReference type="InterPro" id="IPR018165">
    <property type="entry name" value="Ala-tRNA-synth_IIc_core"/>
</dbReference>
<dbReference type="Gene3D" id="3.30.930.10">
    <property type="entry name" value="Bira Bifunctional Protein, Domain 2"/>
    <property type="match status" value="1"/>
</dbReference>
<dbReference type="Gene3D" id="3.10.310.40">
    <property type="match status" value="1"/>
</dbReference>
<dbReference type="SMART" id="SM00863">
    <property type="entry name" value="tRNA_SAD"/>
    <property type="match status" value="1"/>
</dbReference>
<keyword evidence="10 13" id="KW-0030">Aminoacyl-tRNA synthetase</keyword>
<dbReference type="InterPro" id="IPR045864">
    <property type="entry name" value="aa-tRNA-synth_II/BPL/LPL"/>
</dbReference>
<evidence type="ECO:0000256" key="11">
    <source>
        <dbReference type="ARBA" id="ARBA00024779"/>
    </source>
</evidence>
<feature type="binding site" evidence="13">
    <location>
        <position position="619"/>
    </location>
    <ligand>
        <name>Zn(2+)</name>
        <dbReference type="ChEBI" id="CHEBI:29105"/>
    </ligand>
</feature>
<dbReference type="Pfam" id="PF07973">
    <property type="entry name" value="tRNA_SAD"/>
    <property type="match status" value="1"/>
</dbReference>
<keyword evidence="4 13" id="KW-0479">Metal-binding</keyword>
<dbReference type="Gene3D" id="3.30.54.20">
    <property type="match status" value="1"/>
</dbReference>
<feature type="binding site" evidence="13">
    <location>
        <position position="722"/>
    </location>
    <ligand>
        <name>Zn(2+)</name>
        <dbReference type="ChEBI" id="CHEBI:29105"/>
    </ligand>
</feature>
<comment type="subcellular location">
    <subcellularLocation>
        <location evidence="13">Cytoplasm</location>
    </subcellularLocation>
</comment>
<reference evidence="16" key="1">
    <citation type="journal article" name="DNA Res.">
        <title>The physiological potential of anammox bacteria as revealed by their core genome structure.</title>
        <authorList>
            <person name="Okubo T."/>
            <person name="Toyoda A."/>
            <person name="Fukuhara K."/>
            <person name="Uchiyama I."/>
            <person name="Harigaya Y."/>
            <person name="Kuroiwa M."/>
            <person name="Suzuki T."/>
            <person name="Murakami Y."/>
            <person name="Suwa Y."/>
            <person name="Takami H."/>
        </authorList>
    </citation>
    <scope>NUCLEOTIDE SEQUENCE</scope>
    <source>
        <strain evidence="16">317325-2</strain>
    </source>
</reference>
<evidence type="ECO:0000256" key="5">
    <source>
        <dbReference type="ARBA" id="ARBA00022741"/>
    </source>
</evidence>
<keyword evidence="6 13" id="KW-0862">Zinc</keyword>
<evidence type="ECO:0000256" key="2">
    <source>
        <dbReference type="ARBA" id="ARBA00022555"/>
    </source>
</evidence>
<evidence type="ECO:0000259" key="15">
    <source>
        <dbReference type="PROSITE" id="PS50860"/>
    </source>
</evidence>
<dbReference type="Gene3D" id="6.10.250.550">
    <property type="match status" value="1"/>
</dbReference>
<dbReference type="SUPFAM" id="SSF55681">
    <property type="entry name" value="Class II aaRS and biotin synthetases"/>
    <property type="match status" value="1"/>
</dbReference>
<evidence type="ECO:0000256" key="4">
    <source>
        <dbReference type="ARBA" id="ARBA00022723"/>
    </source>
</evidence>
<evidence type="ECO:0000256" key="14">
    <source>
        <dbReference type="SAM" id="Coils"/>
    </source>
</evidence>
<comment type="domain">
    <text evidence="13">Consists of three domains; the N-terminal catalytic domain, the editing domain and the C-terminal C-Ala domain. The editing domain removes incorrectly charged amino acids, while the C-Ala domain, along with tRNA(Ala), serves as a bridge to cooperatively bring together the editing and aminoacylation centers thus stimulating deacylation of misacylated tRNAs.</text>
</comment>
<evidence type="ECO:0000256" key="7">
    <source>
        <dbReference type="ARBA" id="ARBA00022840"/>
    </source>
</evidence>
<keyword evidence="5 13" id="KW-0547">Nucleotide-binding</keyword>
<dbReference type="InterPro" id="IPR002318">
    <property type="entry name" value="Ala-tRNA-lgiase_IIc"/>
</dbReference>
<dbReference type="PANTHER" id="PTHR11777:SF9">
    <property type="entry name" value="ALANINE--TRNA LIGASE, CYTOPLASMIC"/>
    <property type="match status" value="1"/>
</dbReference>
<dbReference type="Proteomes" id="UP000662873">
    <property type="component" value="Chromosome"/>
</dbReference>
<name>A0A809SDI0_9BACT</name>
<organism evidence="16 17">
    <name type="scientific">Candidatus Nitrosymbiomonas proteolyticus</name>
    <dbReference type="NCBI Taxonomy" id="2608984"/>
    <lineage>
        <taxon>Bacteria</taxon>
        <taxon>Bacillati</taxon>
        <taxon>Armatimonadota</taxon>
        <taxon>Armatimonadota incertae sedis</taxon>
        <taxon>Candidatus Nitrosymbiomonas</taxon>
    </lineage>
</organism>
<dbReference type="FunFam" id="3.10.310.40:FF:000001">
    <property type="entry name" value="Alanine--tRNA ligase"/>
    <property type="match status" value="1"/>
</dbReference>
<dbReference type="HAMAP" id="MF_00036_B">
    <property type="entry name" value="Ala_tRNA_synth_B"/>
    <property type="match status" value="1"/>
</dbReference>
<dbReference type="Gene3D" id="3.30.980.10">
    <property type="entry name" value="Threonyl-trna Synthetase, Chain A, domain 2"/>
    <property type="match status" value="1"/>
</dbReference>
<keyword evidence="13" id="KW-0963">Cytoplasm</keyword>
<dbReference type="Gene3D" id="2.40.30.130">
    <property type="match status" value="1"/>
</dbReference>
<dbReference type="InterPro" id="IPR050058">
    <property type="entry name" value="Ala-tRNA_ligase"/>
</dbReference>
<comment type="cofactor">
    <cofactor evidence="13">
        <name>Zn(2+)</name>
        <dbReference type="ChEBI" id="CHEBI:29105"/>
    </cofactor>
    <text evidence="13">Binds 1 zinc ion per subunit.</text>
</comment>
<evidence type="ECO:0000256" key="12">
    <source>
        <dbReference type="ARBA" id="ARBA00048300"/>
    </source>
</evidence>